<dbReference type="EC" id="2.1.1.77" evidence="3 9"/>
<protein>
    <recommendedName>
        <fullName evidence="4 9">Protein-L-isoaspartate O-methyltransferase</fullName>
        <ecNumber evidence="3 9">2.1.1.77</ecNumber>
    </recommendedName>
</protein>
<dbReference type="Proteomes" id="UP000256650">
    <property type="component" value="Unassembled WGS sequence"/>
</dbReference>
<keyword evidence="6 10" id="KW-0489">Methyltransferase</keyword>
<dbReference type="RefSeq" id="WP_115550982.1">
    <property type="nucleotide sequence ID" value="NZ_CAOUPK010000007.1"/>
</dbReference>
<dbReference type="CDD" id="cd02440">
    <property type="entry name" value="AdoMet_MTases"/>
    <property type="match status" value="1"/>
</dbReference>
<evidence type="ECO:0000256" key="9">
    <source>
        <dbReference type="NCBIfam" id="TIGR00080"/>
    </source>
</evidence>
<keyword evidence="7 10" id="KW-0808">Transferase</keyword>
<dbReference type="FunFam" id="3.40.50.150:FF:000010">
    <property type="entry name" value="Protein-L-isoaspartate O-methyltransferase"/>
    <property type="match status" value="1"/>
</dbReference>
<dbReference type="PROSITE" id="PS01279">
    <property type="entry name" value="PCMT"/>
    <property type="match status" value="1"/>
</dbReference>
<dbReference type="PANTHER" id="PTHR11579:SF0">
    <property type="entry name" value="PROTEIN-L-ISOASPARTATE(D-ASPARTATE) O-METHYLTRANSFERASE"/>
    <property type="match status" value="1"/>
</dbReference>
<dbReference type="NCBIfam" id="TIGR00080">
    <property type="entry name" value="pimt"/>
    <property type="match status" value="1"/>
</dbReference>
<dbReference type="Pfam" id="PF01135">
    <property type="entry name" value="PCMT"/>
    <property type="match status" value="1"/>
</dbReference>
<keyword evidence="8" id="KW-0949">S-adenosyl-L-methionine</keyword>
<dbReference type="PANTHER" id="PTHR11579">
    <property type="entry name" value="PROTEIN-L-ISOASPARTATE O-METHYLTRANSFERASE"/>
    <property type="match status" value="1"/>
</dbReference>
<comment type="similarity">
    <text evidence="2">Belongs to the methyltransferase superfamily. L-isoaspartyl/D-aspartyl protein methyltransferase family.</text>
</comment>
<comment type="caution">
    <text evidence="10">The sequence shown here is derived from an EMBL/GenBank/DDBJ whole genome shotgun (WGS) entry which is preliminary data.</text>
</comment>
<evidence type="ECO:0000256" key="7">
    <source>
        <dbReference type="ARBA" id="ARBA00022679"/>
    </source>
</evidence>
<dbReference type="AlphaFoldDB" id="A0A3D8IGG5"/>
<keyword evidence="11" id="KW-1185">Reference proteome</keyword>
<dbReference type="GO" id="GO:0030091">
    <property type="term" value="P:protein repair"/>
    <property type="evidence" value="ECO:0007669"/>
    <property type="project" value="UniProtKB-UniRule"/>
</dbReference>
<reference evidence="10 11" key="1">
    <citation type="submission" date="2018-04" db="EMBL/GenBank/DDBJ databases">
        <title>Novel Campyloabacter and Helicobacter Species and Strains.</title>
        <authorList>
            <person name="Mannion A.J."/>
            <person name="Shen Z."/>
            <person name="Fox J.G."/>
        </authorList>
    </citation>
    <scope>NUCLEOTIDE SEQUENCE [LARGE SCALE GENOMIC DNA]</scope>
    <source>
        <strain evidence="10 11">MIT 99-5101</strain>
    </source>
</reference>
<dbReference type="GO" id="GO:0032259">
    <property type="term" value="P:methylation"/>
    <property type="evidence" value="ECO:0007669"/>
    <property type="project" value="UniProtKB-KW"/>
</dbReference>
<evidence type="ECO:0000313" key="11">
    <source>
        <dbReference type="Proteomes" id="UP000256650"/>
    </source>
</evidence>
<accession>A0A3D8IGG5</accession>
<evidence type="ECO:0000256" key="2">
    <source>
        <dbReference type="ARBA" id="ARBA00005369"/>
    </source>
</evidence>
<dbReference type="SUPFAM" id="SSF53335">
    <property type="entry name" value="S-adenosyl-L-methionine-dependent methyltransferases"/>
    <property type="match status" value="1"/>
</dbReference>
<dbReference type="GO" id="GO:0005737">
    <property type="term" value="C:cytoplasm"/>
    <property type="evidence" value="ECO:0007669"/>
    <property type="project" value="UniProtKB-SubCell"/>
</dbReference>
<organism evidence="10 11">
    <name type="scientific">Helicobacter ganmani</name>
    <dbReference type="NCBI Taxonomy" id="60246"/>
    <lineage>
        <taxon>Bacteria</taxon>
        <taxon>Pseudomonadati</taxon>
        <taxon>Campylobacterota</taxon>
        <taxon>Epsilonproteobacteria</taxon>
        <taxon>Campylobacterales</taxon>
        <taxon>Helicobacteraceae</taxon>
        <taxon>Helicobacter</taxon>
    </lineage>
</organism>
<dbReference type="InterPro" id="IPR000682">
    <property type="entry name" value="PCMT"/>
</dbReference>
<dbReference type="NCBIfam" id="NF001453">
    <property type="entry name" value="PRK00312.1"/>
    <property type="match status" value="1"/>
</dbReference>
<comment type="subcellular location">
    <subcellularLocation>
        <location evidence="1">Cytoplasm</location>
    </subcellularLocation>
</comment>
<evidence type="ECO:0000256" key="5">
    <source>
        <dbReference type="ARBA" id="ARBA00022490"/>
    </source>
</evidence>
<evidence type="ECO:0000256" key="4">
    <source>
        <dbReference type="ARBA" id="ARBA00013346"/>
    </source>
</evidence>
<evidence type="ECO:0000256" key="1">
    <source>
        <dbReference type="ARBA" id="ARBA00004496"/>
    </source>
</evidence>
<dbReference type="GeneID" id="82535087"/>
<evidence type="ECO:0000256" key="6">
    <source>
        <dbReference type="ARBA" id="ARBA00022603"/>
    </source>
</evidence>
<dbReference type="EMBL" id="NXLS01000002">
    <property type="protein sequence ID" value="RDU63651.1"/>
    <property type="molecule type" value="Genomic_DNA"/>
</dbReference>
<evidence type="ECO:0000256" key="3">
    <source>
        <dbReference type="ARBA" id="ARBA00011890"/>
    </source>
</evidence>
<dbReference type="Gene3D" id="3.40.50.150">
    <property type="entry name" value="Vaccinia Virus protein VP39"/>
    <property type="match status" value="1"/>
</dbReference>
<evidence type="ECO:0000256" key="8">
    <source>
        <dbReference type="ARBA" id="ARBA00022691"/>
    </source>
</evidence>
<dbReference type="GO" id="GO:0004719">
    <property type="term" value="F:protein-L-isoaspartate (D-aspartate) O-methyltransferase activity"/>
    <property type="evidence" value="ECO:0007669"/>
    <property type="project" value="UniProtKB-UniRule"/>
</dbReference>
<proteinExistence type="inferred from homology"/>
<dbReference type="InterPro" id="IPR029063">
    <property type="entry name" value="SAM-dependent_MTases_sf"/>
</dbReference>
<evidence type="ECO:0000313" key="10">
    <source>
        <dbReference type="EMBL" id="RDU63651.1"/>
    </source>
</evidence>
<keyword evidence="5" id="KW-0963">Cytoplasm</keyword>
<gene>
    <name evidence="10" type="ORF">CQA43_02145</name>
</gene>
<dbReference type="OrthoDB" id="9810066at2"/>
<sequence>MQSLKTANMVLEISKRFRLSPSVEKAFLSINREIFVPNGFAHLAYTLDALPMGASQWISSPLTVAKMTEYLQCDGADSVLEIGCGSGYQAAILSKLIRRVFSIERIEKLLLEARTRIKLCEIANINTKLDDGQKGWSAYAPYDRILFSASIREIPQSLITQLSEGGILIAPLEIDNTQVITRFIKRNGILSERQELEHCIFVPVLNGLDKES</sequence>
<name>A0A3D8IGG5_9HELI</name>